<protein>
    <submittedName>
        <fullName evidence="1">Uncharacterized protein</fullName>
    </submittedName>
</protein>
<gene>
    <name evidence="1" type="ORF">Defa_20180</name>
</gene>
<dbReference type="Proteomes" id="UP001628192">
    <property type="component" value="Unassembled WGS sequence"/>
</dbReference>
<proteinExistence type="predicted"/>
<name>A0ABQ0EA86_9BACT</name>
<reference evidence="1 2" key="1">
    <citation type="journal article" date="2025" name="Int. J. Syst. Evol. Microbiol.">
        <title>Desulfovibrio falkowii sp. nov., Porphyromonas miyakawae sp. nov., Mediterraneibacter flintii sp. nov. and Owariibacterium komagatae gen. nov., sp. nov., isolated from human faeces.</title>
        <authorList>
            <person name="Hamaguchi T."/>
            <person name="Ohara M."/>
            <person name="Hisatomi A."/>
            <person name="Sekiguchi K."/>
            <person name="Takeda J.I."/>
            <person name="Ueyama J."/>
            <person name="Ito M."/>
            <person name="Nishiwaki H."/>
            <person name="Ogi T."/>
            <person name="Hirayama M."/>
            <person name="Ohkuma M."/>
            <person name="Sakamoto M."/>
            <person name="Ohno K."/>
        </authorList>
    </citation>
    <scope>NUCLEOTIDE SEQUENCE [LARGE SCALE GENOMIC DNA]</scope>
    <source>
        <strain evidence="1 2">13CB8C</strain>
    </source>
</reference>
<dbReference type="EMBL" id="BAAFSG010000001">
    <property type="protein sequence ID" value="GAB1254531.1"/>
    <property type="molecule type" value="Genomic_DNA"/>
</dbReference>
<dbReference type="RefSeq" id="WP_407844790.1">
    <property type="nucleotide sequence ID" value="NZ_BAAFSG010000001.1"/>
</dbReference>
<evidence type="ECO:0000313" key="2">
    <source>
        <dbReference type="Proteomes" id="UP001628192"/>
    </source>
</evidence>
<sequence length="73" mass="8508">MSRPCVVCGDMQTDIITLHYSADPWDGDRYEVALCRDHQLELILPVIWAVEGMRNEREVGQRRGEQEECKCQQ</sequence>
<organism evidence="1 2">
    <name type="scientific">Desulfovibrio falkowii</name>
    <dbReference type="NCBI Taxonomy" id="3136602"/>
    <lineage>
        <taxon>Bacteria</taxon>
        <taxon>Pseudomonadati</taxon>
        <taxon>Thermodesulfobacteriota</taxon>
        <taxon>Desulfovibrionia</taxon>
        <taxon>Desulfovibrionales</taxon>
        <taxon>Desulfovibrionaceae</taxon>
        <taxon>Desulfovibrio</taxon>
    </lineage>
</organism>
<keyword evidence="2" id="KW-1185">Reference proteome</keyword>
<accession>A0ABQ0EA86</accession>
<evidence type="ECO:0000313" key="1">
    <source>
        <dbReference type="EMBL" id="GAB1254531.1"/>
    </source>
</evidence>
<comment type="caution">
    <text evidence="1">The sequence shown here is derived from an EMBL/GenBank/DDBJ whole genome shotgun (WGS) entry which is preliminary data.</text>
</comment>